<organism evidence="1 2">
    <name type="scientific">Dictyobacter formicarum</name>
    <dbReference type="NCBI Taxonomy" id="2778368"/>
    <lineage>
        <taxon>Bacteria</taxon>
        <taxon>Bacillati</taxon>
        <taxon>Chloroflexota</taxon>
        <taxon>Ktedonobacteria</taxon>
        <taxon>Ktedonobacterales</taxon>
        <taxon>Dictyobacteraceae</taxon>
        <taxon>Dictyobacter</taxon>
    </lineage>
</organism>
<comment type="caution">
    <text evidence="1">The sequence shown here is derived from an EMBL/GenBank/DDBJ whole genome shotgun (WGS) entry which is preliminary data.</text>
</comment>
<sequence>MQGIAYEPQQPIARQDFESHAQEKASHFLAGRSLLAPERPILVQEKTTHGTSDIGKRIVDDQDLHLCRGKAPEQDTEDQYIYERVRYTY</sequence>
<reference evidence="1 2" key="1">
    <citation type="journal article" date="2021" name="Int. J. Syst. Evol. Microbiol.">
        <title>Reticulibacter mediterranei gen. nov., sp. nov., within the new family Reticulibacteraceae fam. nov., and Ktedonospora formicarum gen. nov., sp. nov., Ktedonobacter robiniae sp. nov., Dictyobacter formicarum sp. nov. and Dictyobacter arantiisoli sp. nov., belonging to the class Ktedonobacteria.</title>
        <authorList>
            <person name="Yabe S."/>
            <person name="Zheng Y."/>
            <person name="Wang C.M."/>
            <person name="Sakai Y."/>
            <person name="Abe K."/>
            <person name="Yokota A."/>
            <person name="Donadio S."/>
            <person name="Cavaletti L."/>
            <person name="Monciardini P."/>
        </authorList>
    </citation>
    <scope>NUCLEOTIDE SEQUENCE [LARGE SCALE GENOMIC DNA]</scope>
    <source>
        <strain evidence="1 2">SOSP1-9</strain>
    </source>
</reference>
<gene>
    <name evidence="1" type="ORF">KSZ_00010</name>
</gene>
<accession>A0ABQ3V7A0</accession>
<dbReference type="EMBL" id="BNJJ01000001">
    <property type="protein sequence ID" value="GHO81995.1"/>
    <property type="molecule type" value="Genomic_DNA"/>
</dbReference>
<name>A0ABQ3V7A0_9CHLR</name>
<evidence type="ECO:0000313" key="2">
    <source>
        <dbReference type="Proteomes" id="UP000635565"/>
    </source>
</evidence>
<dbReference type="Proteomes" id="UP000635565">
    <property type="component" value="Unassembled WGS sequence"/>
</dbReference>
<keyword evidence="2" id="KW-1185">Reference proteome</keyword>
<evidence type="ECO:0000313" key="1">
    <source>
        <dbReference type="EMBL" id="GHO81995.1"/>
    </source>
</evidence>
<protein>
    <submittedName>
        <fullName evidence="1">Uncharacterized protein</fullName>
    </submittedName>
</protein>
<proteinExistence type="predicted"/>